<dbReference type="RefSeq" id="WP_189975354.1">
    <property type="nucleotide sequence ID" value="NZ_BMUL01000002.1"/>
</dbReference>
<accession>A0A918STF5</accession>
<reference evidence="2" key="1">
    <citation type="journal article" date="2014" name="Int. J. Syst. Evol. Microbiol.">
        <title>Complete genome sequence of Corynebacterium casei LMG S-19264T (=DSM 44701T), isolated from a smear-ripened cheese.</title>
        <authorList>
            <consortium name="US DOE Joint Genome Institute (JGI-PGF)"/>
            <person name="Walter F."/>
            <person name="Albersmeier A."/>
            <person name="Kalinowski J."/>
            <person name="Ruckert C."/>
        </authorList>
    </citation>
    <scope>NUCLEOTIDE SEQUENCE</scope>
    <source>
        <strain evidence="2">JCM 4518</strain>
    </source>
</reference>
<evidence type="ECO:0000256" key="1">
    <source>
        <dbReference type="SAM" id="SignalP"/>
    </source>
</evidence>
<evidence type="ECO:0000313" key="3">
    <source>
        <dbReference type="Proteomes" id="UP000644020"/>
    </source>
</evidence>
<organism evidence="2 3">
    <name type="scientific">Streptomyces termitum</name>
    <dbReference type="NCBI Taxonomy" id="67368"/>
    <lineage>
        <taxon>Bacteria</taxon>
        <taxon>Bacillati</taxon>
        <taxon>Actinomycetota</taxon>
        <taxon>Actinomycetes</taxon>
        <taxon>Kitasatosporales</taxon>
        <taxon>Streptomycetaceae</taxon>
        <taxon>Streptomyces</taxon>
    </lineage>
</organism>
<name>A0A918STF5_9ACTN</name>
<sequence>MRALTTRTTVALATGALALAGVLGAAGTAAAAPAGAERAVLSGPVLPPVHSYRNVWSTVNLRLYATGDSRLLGKLYGGNSYAVSCWKYGQSVTAEGTTNNVWILARSGSGTWGYSSAIYFSGDKYGNLPASAKC</sequence>
<keyword evidence="3" id="KW-1185">Reference proteome</keyword>
<dbReference type="EMBL" id="BMUL01000002">
    <property type="protein sequence ID" value="GHA70366.1"/>
    <property type="molecule type" value="Genomic_DNA"/>
</dbReference>
<reference evidence="2" key="2">
    <citation type="submission" date="2020-09" db="EMBL/GenBank/DDBJ databases">
        <authorList>
            <person name="Sun Q."/>
            <person name="Ohkuma M."/>
        </authorList>
    </citation>
    <scope>NUCLEOTIDE SEQUENCE</scope>
    <source>
        <strain evidence="2">JCM 4518</strain>
    </source>
</reference>
<protein>
    <recommendedName>
        <fullName evidence="4">SH3 domain-containing protein</fullName>
    </recommendedName>
</protein>
<comment type="caution">
    <text evidence="2">The sequence shown here is derived from an EMBL/GenBank/DDBJ whole genome shotgun (WGS) entry which is preliminary data.</text>
</comment>
<proteinExistence type="predicted"/>
<dbReference type="Proteomes" id="UP000644020">
    <property type="component" value="Unassembled WGS sequence"/>
</dbReference>
<evidence type="ECO:0000313" key="2">
    <source>
        <dbReference type="EMBL" id="GHA70366.1"/>
    </source>
</evidence>
<evidence type="ECO:0008006" key="4">
    <source>
        <dbReference type="Google" id="ProtNLM"/>
    </source>
</evidence>
<feature type="signal peptide" evidence="1">
    <location>
        <begin position="1"/>
        <end position="31"/>
    </location>
</feature>
<keyword evidence="1" id="KW-0732">Signal</keyword>
<gene>
    <name evidence="2" type="ORF">GCM10010305_10900</name>
</gene>
<feature type="chain" id="PRO_5037401904" description="SH3 domain-containing protein" evidence="1">
    <location>
        <begin position="32"/>
        <end position="134"/>
    </location>
</feature>
<dbReference type="AlphaFoldDB" id="A0A918STF5"/>